<evidence type="ECO:0000313" key="2">
    <source>
        <dbReference type="Proteomes" id="UP000015104"/>
    </source>
</evidence>
<dbReference type="GO" id="GO:0005525">
    <property type="term" value="F:GTP binding"/>
    <property type="evidence" value="ECO:0007669"/>
    <property type="project" value="InterPro"/>
</dbReference>
<accession>T1K8Q6</accession>
<dbReference type="HOGENOM" id="CLU_2761040_0_0_1"/>
<organism evidence="1 2">
    <name type="scientific">Tetranychus urticae</name>
    <name type="common">Two-spotted spider mite</name>
    <dbReference type="NCBI Taxonomy" id="32264"/>
    <lineage>
        <taxon>Eukaryota</taxon>
        <taxon>Metazoa</taxon>
        <taxon>Ecdysozoa</taxon>
        <taxon>Arthropoda</taxon>
        <taxon>Chelicerata</taxon>
        <taxon>Arachnida</taxon>
        <taxon>Acari</taxon>
        <taxon>Acariformes</taxon>
        <taxon>Trombidiformes</taxon>
        <taxon>Prostigmata</taxon>
        <taxon>Eleutherengona</taxon>
        <taxon>Raphignathae</taxon>
        <taxon>Tetranychoidea</taxon>
        <taxon>Tetranychidae</taxon>
        <taxon>Tetranychus</taxon>
    </lineage>
</organism>
<dbReference type="InterPro" id="IPR001806">
    <property type="entry name" value="Small_GTPase"/>
</dbReference>
<evidence type="ECO:0000313" key="1">
    <source>
        <dbReference type="EnsemblMetazoa" id="tetur07g02200.1"/>
    </source>
</evidence>
<dbReference type="EnsemblMetazoa" id="tetur07g02200.1">
    <property type="protein sequence ID" value="tetur07g02200.1"/>
    <property type="gene ID" value="tetur07g02200"/>
</dbReference>
<dbReference type="EMBL" id="CAEY01001880">
    <property type="status" value="NOT_ANNOTATED_CDS"/>
    <property type="molecule type" value="Genomic_DNA"/>
</dbReference>
<dbReference type="Proteomes" id="UP000015104">
    <property type="component" value="Unassembled WGS sequence"/>
</dbReference>
<dbReference type="GO" id="GO:0003924">
    <property type="term" value="F:GTPase activity"/>
    <property type="evidence" value="ECO:0007669"/>
    <property type="project" value="InterPro"/>
</dbReference>
<name>T1K8Q6_TETUR</name>
<reference evidence="2" key="1">
    <citation type="submission" date="2011-08" db="EMBL/GenBank/DDBJ databases">
        <authorList>
            <person name="Rombauts S."/>
        </authorList>
    </citation>
    <scope>NUCLEOTIDE SEQUENCE</scope>
    <source>
        <strain evidence="2">London</strain>
    </source>
</reference>
<proteinExistence type="predicted"/>
<dbReference type="AlphaFoldDB" id="T1K8Q6"/>
<dbReference type="Pfam" id="PF00071">
    <property type="entry name" value="Ras"/>
    <property type="match status" value="1"/>
</dbReference>
<keyword evidence="2" id="KW-1185">Reference proteome</keyword>
<protein>
    <submittedName>
        <fullName evidence="1">Uncharacterized protein</fullName>
    </submittedName>
</protein>
<dbReference type="STRING" id="32264.T1K8Q6"/>
<reference evidence="1" key="2">
    <citation type="submission" date="2015-06" db="UniProtKB">
        <authorList>
            <consortium name="EnsemblMetazoa"/>
        </authorList>
    </citation>
    <scope>IDENTIFICATION</scope>
</reference>
<sequence length="70" mass="7978">MDFCSYERDVSSSDYENHFSGSPGVAFKSTQILLDVKRIRLQLWDASGQGRFPTIYECFSPFTTISLSED</sequence>